<dbReference type="EMBL" id="JADEWC010000004">
    <property type="protein sequence ID" value="MBE9221674.1"/>
    <property type="molecule type" value="Genomic_DNA"/>
</dbReference>
<dbReference type="GO" id="GO:0016740">
    <property type="term" value="F:transferase activity"/>
    <property type="evidence" value="ECO:0007669"/>
    <property type="project" value="UniProtKB-KW"/>
</dbReference>
<keyword evidence="1" id="KW-0808">Transferase</keyword>
<organism evidence="1 2">
    <name type="scientific">Cyanobacterium stanieri LEGE 03274</name>
    <dbReference type="NCBI Taxonomy" id="1828756"/>
    <lineage>
        <taxon>Bacteria</taxon>
        <taxon>Bacillati</taxon>
        <taxon>Cyanobacteriota</taxon>
        <taxon>Cyanophyceae</taxon>
        <taxon>Oscillatoriophycideae</taxon>
        <taxon>Chroococcales</taxon>
        <taxon>Geminocystaceae</taxon>
        <taxon>Cyanobacterium</taxon>
    </lineage>
</organism>
<dbReference type="RefSeq" id="WP_193799859.1">
    <property type="nucleotide sequence ID" value="NZ_JADEWC010000004.1"/>
</dbReference>
<dbReference type="Gene3D" id="3.90.550.10">
    <property type="entry name" value="Spore Coat Polysaccharide Biosynthesis Protein SpsA, Chain A"/>
    <property type="match status" value="1"/>
</dbReference>
<dbReference type="InterPro" id="IPR029044">
    <property type="entry name" value="Nucleotide-diphossugar_trans"/>
</dbReference>
<comment type="caution">
    <text evidence="1">The sequence shown here is derived from an EMBL/GenBank/DDBJ whole genome shotgun (WGS) entry which is preliminary data.</text>
</comment>
<dbReference type="SUPFAM" id="SSF53448">
    <property type="entry name" value="Nucleotide-diphospho-sugar transferases"/>
    <property type="match status" value="1"/>
</dbReference>
<name>A0ABR9V4D1_9CHRO</name>
<protein>
    <submittedName>
        <fullName evidence="1">Sugar transferase</fullName>
    </submittedName>
</protein>
<keyword evidence="2" id="KW-1185">Reference proteome</keyword>
<reference evidence="1 2" key="1">
    <citation type="submission" date="2020-10" db="EMBL/GenBank/DDBJ databases">
        <authorList>
            <person name="Castelo-Branco R."/>
            <person name="Eusebio N."/>
            <person name="Adriana R."/>
            <person name="Vieira A."/>
            <person name="Brugerolle De Fraissinette N."/>
            <person name="Rezende De Castro R."/>
            <person name="Schneider M.P."/>
            <person name="Vasconcelos V."/>
            <person name="Leao P.N."/>
        </authorList>
    </citation>
    <scope>NUCLEOTIDE SEQUENCE [LARGE SCALE GENOMIC DNA]</scope>
    <source>
        <strain evidence="1 2">LEGE 03274</strain>
    </source>
</reference>
<accession>A0ABR9V4D1</accession>
<sequence>MKGIYTLANDVVFDQLIALLNSIEINYGKNIPVCVIPYDDRTLKVKKEIEKRDNVELFDNKSILDEWKDFAIKVWKSNPLATKTWEKKGIFDFHRLGTHARFCGFDDHSIFSEFIYCDADILILNSLDYIFEKLSEYDFVVYDFQHKDPSHVYNINSPQLFTVFPEERIKSDIFCSGFYGSKKGLFSQDFRKYTIQKIANQDSEIIYPWAPDQTILNYMTMITDLQKYNFALELPPEEITGNAVTSPHFEYKNNLLYDKGIRLTYLHYIGIPASVFTRVCAGENLDFPYRDIFLHYRYLHEPEKMPKLVGKPKPYNPPPTFMDKVFRKLGVKTKK</sequence>
<dbReference type="Proteomes" id="UP000654604">
    <property type="component" value="Unassembled WGS sequence"/>
</dbReference>
<dbReference type="NCBIfam" id="NF045582">
    <property type="entry name" value="Npun_R2823_gen"/>
    <property type="match status" value="1"/>
</dbReference>
<evidence type="ECO:0000313" key="1">
    <source>
        <dbReference type="EMBL" id="MBE9221674.1"/>
    </source>
</evidence>
<evidence type="ECO:0000313" key="2">
    <source>
        <dbReference type="Proteomes" id="UP000654604"/>
    </source>
</evidence>
<gene>
    <name evidence="1" type="ORF">IQ215_03095</name>
</gene>
<dbReference type="InterPro" id="IPR054619">
    <property type="entry name" value="Npun_R2821-like"/>
</dbReference>
<proteinExistence type="predicted"/>